<accession>A0A5B7HSW6</accession>
<dbReference type="AlphaFoldDB" id="A0A5B7HSW6"/>
<sequence length="100" mass="10789">MRSFTAASPSLVPPLPSPPRVLQRHGKIIKQDISLNTIHTIITRVLLRCSIGVTVCRWCGKACYVSIPPQDVRTLSGCRDPGLAGEGGWGTRCFGEDSLA</sequence>
<comment type="caution">
    <text evidence="1">The sequence shown here is derived from an EMBL/GenBank/DDBJ whole genome shotgun (WGS) entry which is preliminary data.</text>
</comment>
<proteinExistence type="predicted"/>
<organism evidence="1 2">
    <name type="scientific">Portunus trituberculatus</name>
    <name type="common">Swimming crab</name>
    <name type="synonym">Neptunus trituberculatus</name>
    <dbReference type="NCBI Taxonomy" id="210409"/>
    <lineage>
        <taxon>Eukaryota</taxon>
        <taxon>Metazoa</taxon>
        <taxon>Ecdysozoa</taxon>
        <taxon>Arthropoda</taxon>
        <taxon>Crustacea</taxon>
        <taxon>Multicrustacea</taxon>
        <taxon>Malacostraca</taxon>
        <taxon>Eumalacostraca</taxon>
        <taxon>Eucarida</taxon>
        <taxon>Decapoda</taxon>
        <taxon>Pleocyemata</taxon>
        <taxon>Brachyura</taxon>
        <taxon>Eubrachyura</taxon>
        <taxon>Portunoidea</taxon>
        <taxon>Portunidae</taxon>
        <taxon>Portuninae</taxon>
        <taxon>Portunus</taxon>
    </lineage>
</organism>
<dbReference type="EMBL" id="VSRR010038873">
    <property type="protein sequence ID" value="MPC74412.1"/>
    <property type="molecule type" value="Genomic_DNA"/>
</dbReference>
<evidence type="ECO:0000313" key="2">
    <source>
        <dbReference type="Proteomes" id="UP000324222"/>
    </source>
</evidence>
<protein>
    <submittedName>
        <fullName evidence="1">Uncharacterized protein</fullName>
    </submittedName>
</protein>
<evidence type="ECO:0000313" key="1">
    <source>
        <dbReference type="EMBL" id="MPC74412.1"/>
    </source>
</evidence>
<keyword evidence="2" id="KW-1185">Reference proteome</keyword>
<name>A0A5B7HSW6_PORTR</name>
<reference evidence="1 2" key="1">
    <citation type="submission" date="2019-05" db="EMBL/GenBank/DDBJ databases">
        <title>Another draft genome of Portunus trituberculatus and its Hox gene families provides insights of decapod evolution.</title>
        <authorList>
            <person name="Jeong J.-H."/>
            <person name="Song I."/>
            <person name="Kim S."/>
            <person name="Choi T."/>
            <person name="Kim D."/>
            <person name="Ryu S."/>
            <person name="Kim W."/>
        </authorList>
    </citation>
    <scope>NUCLEOTIDE SEQUENCE [LARGE SCALE GENOMIC DNA]</scope>
    <source>
        <tissue evidence="1">Muscle</tissue>
    </source>
</reference>
<gene>
    <name evidence="1" type="ORF">E2C01_068770</name>
</gene>
<dbReference type="Proteomes" id="UP000324222">
    <property type="component" value="Unassembled WGS sequence"/>
</dbReference>